<proteinExistence type="predicted"/>
<evidence type="ECO:0000313" key="3">
    <source>
        <dbReference type="Proteomes" id="UP000315783"/>
    </source>
</evidence>
<evidence type="ECO:0000256" key="1">
    <source>
        <dbReference type="SAM" id="Phobius"/>
    </source>
</evidence>
<gene>
    <name evidence="2" type="ORF">IF1G_11219</name>
</gene>
<dbReference type="EMBL" id="SPUK01000036">
    <property type="protein sequence ID" value="TQV90110.1"/>
    <property type="molecule type" value="Genomic_DNA"/>
</dbReference>
<reference evidence="2 3" key="1">
    <citation type="journal article" date="2019" name="Appl. Microbiol. Biotechnol.">
        <title>Genome sequence of Isaria javanica and comparative genome analysis insights into family S53 peptidase evolution in fungal entomopathogens.</title>
        <authorList>
            <person name="Lin R."/>
            <person name="Zhang X."/>
            <person name="Xin B."/>
            <person name="Zou M."/>
            <person name="Gao Y."/>
            <person name="Qin F."/>
            <person name="Hu Q."/>
            <person name="Xie B."/>
            <person name="Cheng X."/>
        </authorList>
    </citation>
    <scope>NUCLEOTIDE SEQUENCE [LARGE SCALE GENOMIC DNA]</scope>
    <source>
        <strain evidence="2 3">IJ1G</strain>
    </source>
</reference>
<organism evidence="2 3">
    <name type="scientific">Cordyceps javanica</name>
    <dbReference type="NCBI Taxonomy" id="43265"/>
    <lineage>
        <taxon>Eukaryota</taxon>
        <taxon>Fungi</taxon>
        <taxon>Dikarya</taxon>
        <taxon>Ascomycota</taxon>
        <taxon>Pezizomycotina</taxon>
        <taxon>Sordariomycetes</taxon>
        <taxon>Hypocreomycetidae</taxon>
        <taxon>Hypocreales</taxon>
        <taxon>Cordycipitaceae</taxon>
        <taxon>Cordyceps</taxon>
    </lineage>
</organism>
<evidence type="ECO:0000313" key="2">
    <source>
        <dbReference type="EMBL" id="TQV90110.1"/>
    </source>
</evidence>
<feature type="transmembrane region" description="Helical" evidence="1">
    <location>
        <begin position="80"/>
        <end position="101"/>
    </location>
</feature>
<protein>
    <submittedName>
        <fullName evidence="2">Uncharacterized protein</fullName>
    </submittedName>
</protein>
<sequence length="116" mass="12178">MHPPSALERVQYNPPAPFALQQSSLLQGYIGRLSFSVPGLSISRISHFYQHQPSATILPFLSPASGSRPSAMRLVSPGSLLSVALVMASSALILGHGIAVMQGIGAPGSYRAHLSD</sequence>
<dbReference type="AlphaFoldDB" id="A0A545UKX4"/>
<comment type="caution">
    <text evidence="2">The sequence shown here is derived from an EMBL/GenBank/DDBJ whole genome shotgun (WGS) entry which is preliminary data.</text>
</comment>
<name>A0A545UKX4_9HYPO</name>
<keyword evidence="3" id="KW-1185">Reference proteome</keyword>
<accession>A0A545UKX4</accession>
<dbReference type="Proteomes" id="UP000315783">
    <property type="component" value="Unassembled WGS sequence"/>
</dbReference>
<keyword evidence="1" id="KW-0472">Membrane</keyword>
<keyword evidence="1" id="KW-0812">Transmembrane</keyword>
<keyword evidence="1" id="KW-1133">Transmembrane helix</keyword>